<gene>
    <name evidence="1" type="ORF">BEN76_16250</name>
</gene>
<evidence type="ECO:0000313" key="1">
    <source>
        <dbReference type="EMBL" id="APV37609.1"/>
    </source>
</evidence>
<geneLocation type="plasmid" evidence="2">
    <name>pgfj1</name>
</geneLocation>
<dbReference type="AlphaFoldDB" id="A0A1P8EN56"/>
<dbReference type="KEGG" id="asol:BEN76_16250"/>
<organism evidence="1 2">
    <name type="scientific">Acinetobacter soli</name>
    <dbReference type="NCBI Taxonomy" id="487316"/>
    <lineage>
        <taxon>Bacteria</taxon>
        <taxon>Pseudomonadati</taxon>
        <taxon>Pseudomonadota</taxon>
        <taxon>Gammaproteobacteria</taxon>
        <taxon>Moraxellales</taxon>
        <taxon>Moraxellaceae</taxon>
        <taxon>Acinetobacter</taxon>
    </lineage>
</organism>
<evidence type="ECO:0000313" key="2">
    <source>
        <dbReference type="Proteomes" id="UP000185674"/>
    </source>
</evidence>
<name>A0A1P8EN56_9GAMM</name>
<reference evidence="1 2" key="1">
    <citation type="submission" date="2016-08" db="EMBL/GenBank/DDBJ databases">
        <title>Complete genome sequence of Acinetobacter baylyi strain GFJ2.</title>
        <authorList>
            <person name="Tabata M."/>
            <person name="Kuboki S."/>
            <person name="Gibu N."/>
            <person name="Kinouchi Y."/>
            <person name="Vangnai A."/>
            <person name="Kasai D."/>
            <person name="Fukuda M."/>
        </authorList>
    </citation>
    <scope>NUCLEOTIDE SEQUENCE [LARGE SCALE GENOMIC DNA]</scope>
    <source>
        <strain evidence="1 2">GFJ2</strain>
        <plasmid evidence="2">Plasmid pgfj1</plasmid>
    </source>
</reference>
<proteinExistence type="predicted"/>
<sequence>MDFEQMINNMKVFLYQFILPFSTQAKELANVKARLKQLEKIRPGNNKAKQNDFKKIYAKLWCQILELLKSDRSVRANVNYVPQLQLICYLEKYIDSKMTSEIFNTRREFTAEFLILFFDLRNEEIKKKIIHCYNNKSFVNYTAPLMNKEVG</sequence>
<dbReference type="EMBL" id="CP016897">
    <property type="protein sequence ID" value="APV37609.1"/>
    <property type="molecule type" value="Genomic_DNA"/>
</dbReference>
<protein>
    <submittedName>
        <fullName evidence="1">Uncharacterized protein</fullName>
    </submittedName>
</protein>
<accession>A0A1P8EN56</accession>
<dbReference type="Proteomes" id="UP000185674">
    <property type="component" value="Plasmid pGFJ1"/>
</dbReference>
<keyword evidence="1" id="KW-0614">Plasmid</keyword>